<dbReference type="Proteomes" id="UP000026962">
    <property type="component" value="Chromosome 9"/>
</dbReference>
<accession>A0A0E0M0H4</accession>
<dbReference type="AlphaFoldDB" id="A0A0E0M0H4"/>
<organism evidence="1">
    <name type="scientific">Oryza punctata</name>
    <name type="common">Red rice</name>
    <dbReference type="NCBI Taxonomy" id="4537"/>
    <lineage>
        <taxon>Eukaryota</taxon>
        <taxon>Viridiplantae</taxon>
        <taxon>Streptophyta</taxon>
        <taxon>Embryophyta</taxon>
        <taxon>Tracheophyta</taxon>
        <taxon>Spermatophyta</taxon>
        <taxon>Magnoliopsida</taxon>
        <taxon>Liliopsida</taxon>
        <taxon>Poales</taxon>
        <taxon>Poaceae</taxon>
        <taxon>BOP clade</taxon>
        <taxon>Oryzoideae</taxon>
        <taxon>Oryzeae</taxon>
        <taxon>Oryzinae</taxon>
        <taxon>Oryza</taxon>
    </lineage>
</organism>
<reference evidence="1" key="2">
    <citation type="submission" date="2018-05" db="EMBL/GenBank/DDBJ databases">
        <title>OpunRS2 (Oryza punctata Reference Sequence Version 2).</title>
        <authorList>
            <person name="Zhang J."/>
            <person name="Kudrna D."/>
            <person name="Lee S."/>
            <person name="Talag J."/>
            <person name="Welchert J."/>
            <person name="Wing R.A."/>
        </authorList>
    </citation>
    <scope>NUCLEOTIDE SEQUENCE [LARGE SCALE GENOMIC DNA]</scope>
</reference>
<reference evidence="1" key="1">
    <citation type="submission" date="2015-04" db="UniProtKB">
        <authorList>
            <consortium name="EnsemblPlants"/>
        </authorList>
    </citation>
    <scope>IDENTIFICATION</scope>
</reference>
<dbReference type="HOGENOM" id="CLU_1799600_0_0_1"/>
<evidence type="ECO:0000313" key="2">
    <source>
        <dbReference type="Proteomes" id="UP000026962"/>
    </source>
</evidence>
<dbReference type="Gramene" id="OPUNC09G06630.1">
    <property type="protein sequence ID" value="OPUNC09G06630.1"/>
    <property type="gene ID" value="OPUNC09G06630"/>
</dbReference>
<dbReference type="EnsemblPlants" id="OPUNC09G06630.1">
    <property type="protein sequence ID" value="OPUNC09G06630.1"/>
    <property type="gene ID" value="OPUNC09G06630"/>
</dbReference>
<protein>
    <submittedName>
        <fullName evidence="1">Uncharacterized protein</fullName>
    </submittedName>
</protein>
<sequence>MGGTVLYPLDLDAVGNSGDRRSSGWRSGGWWCGDRRGNHRWIGSHATARVMATATNPSPTAAGSPTRPPCLTKQIGEVGEDAGGEEGQERRRGLVTLASAWQSDQRQCIGLTGGTTAVRPAAATGDIGATDGQIRATTLVEPPV</sequence>
<keyword evidence="2" id="KW-1185">Reference proteome</keyword>
<name>A0A0E0M0H4_ORYPU</name>
<evidence type="ECO:0000313" key="1">
    <source>
        <dbReference type="EnsemblPlants" id="OPUNC09G06630.1"/>
    </source>
</evidence>
<proteinExistence type="predicted"/>